<feature type="compositionally biased region" description="Low complexity" evidence="1">
    <location>
        <begin position="679"/>
        <end position="699"/>
    </location>
</feature>
<dbReference type="STRING" id="436010.A0A166NGP1"/>
<feature type="region of interest" description="Disordered" evidence="1">
    <location>
        <begin position="380"/>
        <end position="404"/>
    </location>
</feature>
<feature type="compositionally biased region" description="Basic residues" evidence="1">
    <location>
        <begin position="1"/>
        <end position="13"/>
    </location>
</feature>
<sequence length="982" mass="105843">MKKQKKKKTKPKQKPFPQTYPQASESKIFDEYGYPVVGQSAQRWPGSVYNSYSQASTSFIPGPARANNSSAAPLLDQGTLFQAQGQMNIPLGPTFQGGYYNPMLAPSYQQSAQSLPPKPSYPLQALPAMLISESVRPMADARPSASNAPSMPPRSREYETQGLSGESYNIHDSTSHVQREFLSDLDTRSRRPLPSWAALPADQPPLAAAPSDISPLPRTGPKPVPTVESSSTAHSNPLPIGKGPIGMIADSDPGSHGMFTLAVGKRVKPACAVVMENVPRVFRTDQFIRGWSKRTAGIVPSYYQMNDKGKVLLVYQSPELAKKAFDSPRMPHGKGQEGIRLWWYRDAFPGVQKKKPGKALSPRPDPSPAMIDLEEGEIEEAGASKERHGALPDAGRTDVPAWDNPALNKKARKRLRVAQLQTLKTDTAPQAEASYSGPMQNVQVKDSETRKWTASSRMNEHSDPPQIADEDVDSIASSVPCSPLPDAANEWGDAGGRANDDDVQDMDLESPVSPRYSHAIHDSRDSGDYNMGNTAAQLAVSPTADIYPIAMTLPQPLHTEMVSEDIPHLPPPVSHTTSIVEDSPQPVIIAQPTPVAQHTREPFTFTAAKSLLAHRQTPPTSTPTPPSDAPSEPRAMRNAAARGPRTLSERTRELEQRLARSKNEMGRPLERTAPPKELAPTSTAVSATSSLPQAPAHLPARPPPQAPAKPAPAKSPVLMPPAAQNAGLPARPPPIAPAKSPLSVPPAAQNTGSALPPPPAAFADEIIPAAEQPVDDVDKLSMEENLRRLVLQSRKVKSKPQPSATDTMPSGILLPVVSPPTRDVEPSSPLPPDNNQVSLESAHTNDAQDGQKPVAVTSLDDLAVSFINEAVQGNPLPSSASVKIDLAAKQKRLEQHISESKRLMAKLTTASSKAEKDSIFGLLREQSRMMDADITAQRARDSPESDNARANALTSSYVPARKPSWPETSRDVVLDLSDDEED</sequence>
<gene>
    <name evidence="2" type="ORF">FIBSPDRAFT_856362</name>
</gene>
<feature type="region of interest" description="Disordered" evidence="1">
    <location>
        <begin position="931"/>
        <end position="982"/>
    </location>
</feature>
<feature type="compositionally biased region" description="Basic and acidic residues" evidence="1">
    <location>
        <begin position="938"/>
        <end position="947"/>
    </location>
</feature>
<organism evidence="2 3">
    <name type="scientific">Athelia psychrophila</name>
    <dbReference type="NCBI Taxonomy" id="1759441"/>
    <lineage>
        <taxon>Eukaryota</taxon>
        <taxon>Fungi</taxon>
        <taxon>Dikarya</taxon>
        <taxon>Basidiomycota</taxon>
        <taxon>Agaricomycotina</taxon>
        <taxon>Agaricomycetes</taxon>
        <taxon>Agaricomycetidae</taxon>
        <taxon>Atheliales</taxon>
        <taxon>Atheliaceae</taxon>
        <taxon>Athelia</taxon>
    </lineage>
</organism>
<evidence type="ECO:0000313" key="2">
    <source>
        <dbReference type="EMBL" id="KZP24987.1"/>
    </source>
</evidence>
<accession>A0A166NGP1</accession>
<feature type="region of interest" description="Disordered" evidence="1">
    <location>
        <begin position="195"/>
        <end position="240"/>
    </location>
</feature>
<keyword evidence="3" id="KW-1185">Reference proteome</keyword>
<feature type="compositionally biased region" description="Polar residues" evidence="1">
    <location>
        <begin position="833"/>
        <end position="848"/>
    </location>
</feature>
<evidence type="ECO:0000313" key="3">
    <source>
        <dbReference type="Proteomes" id="UP000076532"/>
    </source>
</evidence>
<feature type="region of interest" description="Disordered" evidence="1">
    <location>
        <begin position="438"/>
        <end position="506"/>
    </location>
</feature>
<protein>
    <submittedName>
        <fullName evidence="2">Uncharacterized protein</fullName>
    </submittedName>
</protein>
<feature type="compositionally biased region" description="Basic and acidic residues" evidence="1">
    <location>
        <begin position="647"/>
        <end position="674"/>
    </location>
</feature>
<dbReference type="Proteomes" id="UP000076532">
    <property type="component" value="Unassembled WGS sequence"/>
</dbReference>
<feature type="compositionally biased region" description="Low complexity" evidence="1">
    <location>
        <begin position="197"/>
        <end position="210"/>
    </location>
</feature>
<name>A0A166NGP1_9AGAM</name>
<dbReference type="AlphaFoldDB" id="A0A166NGP1"/>
<feature type="compositionally biased region" description="Basic and acidic residues" evidence="1">
    <location>
        <begin position="776"/>
        <end position="787"/>
    </location>
</feature>
<proteinExistence type="predicted"/>
<feature type="compositionally biased region" description="Polar residues" evidence="1">
    <location>
        <begin position="161"/>
        <end position="172"/>
    </location>
</feature>
<feature type="region of interest" description="Disordered" evidence="1">
    <location>
        <begin position="1"/>
        <end position="24"/>
    </location>
</feature>
<evidence type="ECO:0000256" key="1">
    <source>
        <dbReference type="SAM" id="MobiDB-lite"/>
    </source>
</evidence>
<feature type="region of interest" description="Disordered" evidence="1">
    <location>
        <begin position="613"/>
        <end position="855"/>
    </location>
</feature>
<feature type="compositionally biased region" description="Pro residues" evidence="1">
    <location>
        <begin position="700"/>
        <end position="710"/>
    </location>
</feature>
<reference evidence="2 3" key="1">
    <citation type="journal article" date="2016" name="Mol. Biol. Evol.">
        <title>Comparative Genomics of Early-Diverging Mushroom-Forming Fungi Provides Insights into the Origins of Lignocellulose Decay Capabilities.</title>
        <authorList>
            <person name="Nagy L.G."/>
            <person name="Riley R."/>
            <person name="Tritt A."/>
            <person name="Adam C."/>
            <person name="Daum C."/>
            <person name="Floudas D."/>
            <person name="Sun H."/>
            <person name="Yadav J.S."/>
            <person name="Pangilinan J."/>
            <person name="Larsson K.H."/>
            <person name="Matsuura K."/>
            <person name="Barry K."/>
            <person name="Labutti K."/>
            <person name="Kuo R."/>
            <person name="Ohm R.A."/>
            <person name="Bhattacharya S.S."/>
            <person name="Shirouzu T."/>
            <person name="Yoshinaga Y."/>
            <person name="Martin F.M."/>
            <person name="Grigoriev I.V."/>
            <person name="Hibbett D.S."/>
        </authorList>
    </citation>
    <scope>NUCLEOTIDE SEQUENCE [LARGE SCALE GENOMIC DNA]</scope>
    <source>
        <strain evidence="2 3">CBS 109695</strain>
    </source>
</reference>
<feature type="region of interest" description="Disordered" evidence="1">
    <location>
        <begin position="137"/>
        <end position="174"/>
    </location>
</feature>
<dbReference type="OrthoDB" id="2804702at2759"/>
<dbReference type="EMBL" id="KV417523">
    <property type="protein sequence ID" value="KZP24987.1"/>
    <property type="molecule type" value="Genomic_DNA"/>
</dbReference>